<reference evidence="1" key="1">
    <citation type="submission" date="2022-07" db="EMBL/GenBank/DDBJ databases">
        <title>Taxonomy of Aspergillus series Nigri: significant species reduction supported by multi-species coalescent approaches.</title>
        <authorList>
            <person name="Bian C."/>
            <person name="Kusuya Y."/>
            <person name="Sklenar F."/>
            <person name="D'hooge E."/>
            <person name="Yaguchi T."/>
            <person name="Takahashi H."/>
            <person name="Hubka V."/>
        </authorList>
    </citation>
    <scope>NUCLEOTIDE SEQUENCE</scope>
    <source>
        <strain evidence="1">IFM 63604</strain>
    </source>
</reference>
<protein>
    <submittedName>
        <fullName evidence="1">Uncharacterized protein</fullName>
    </submittedName>
</protein>
<name>A0A9W6ABH3_ASPNG</name>
<dbReference type="AlphaFoldDB" id="A0A9W6ABH3"/>
<accession>A0A9W6ABH3</accession>
<evidence type="ECO:0000313" key="1">
    <source>
        <dbReference type="EMBL" id="GLA55965.1"/>
    </source>
</evidence>
<gene>
    <name evidence="1" type="ORF">AnigIFM63604_003313</name>
</gene>
<dbReference type="EMBL" id="BRPB01000187">
    <property type="protein sequence ID" value="GLA55965.1"/>
    <property type="molecule type" value="Genomic_DNA"/>
</dbReference>
<evidence type="ECO:0000313" key="2">
    <source>
        <dbReference type="Proteomes" id="UP001144191"/>
    </source>
</evidence>
<sequence length="135" mass="14668">MLMETSAQLPADAPQTSNVNTLYDSSKFSTILPPIRDLQSLPGIDMDVSRGALPLMRDVARSDSFSPTSYWKTVVSSHSDLPSTIGERQAADCHVTSGKPPLMHDWAPFPYTGMTYLSGASAVPHAQESAKLWQT</sequence>
<comment type="caution">
    <text evidence="1">The sequence shown here is derived from an EMBL/GenBank/DDBJ whole genome shotgun (WGS) entry which is preliminary data.</text>
</comment>
<proteinExistence type="predicted"/>
<dbReference type="Proteomes" id="UP001144191">
    <property type="component" value="Unassembled WGS sequence"/>
</dbReference>
<organism evidence="1 2">
    <name type="scientific">Aspergillus niger</name>
    <dbReference type="NCBI Taxonomy" id="5061"/>
    <lineage>
        <taxon>Eukaryota</taxon>
        <taxon>Fungi</taxon>
        <taxon>Dikarya</taxon>
        <taxon>Ascomycota</taxon>
        <taxon>Pezizomycotina</taxon>
        <taxon>Eurotiomycetes</taxon>
        <taxon>Eurotiomycetidae</taxon>
        <taxon>Eurotiales</taxon>
        <taxon>Aspergillaceae</taxon>
        <taxon>Aspergillus</taxon>
        <taxon>Aspergillus subgen. Circumdati</taxon>
    </lineage>
</organism>